<evidence type="ECO:0008006" key="3">
    <source>
        <dbReference type="Google" id="ProtNLM"/>
    </source>
</evidence>
<organism evidence="1 2">
    <name type="scientific">Streptantibioticus silvisoli</name>
    <dbReference type="NCBI Taxonomy" id="2705255"/>
    <lineage>
        <taxon>Bacteria</taxon>
        <taxon>Bacillati</taxon>
        <taxon>Actinomycetota</taxon>
        <taxon>Actinomycetes</taxon>
        <taxon>Kitasatosporales</taxon>
        <taxon>Streptomycetaceae</taxon>
        <taxon>Streptantibioticus</taxon>
    </lineage>
</organism>
<keyword evidence="2" id="KW-1185">Reference proteome</keyword>
<comment type="caution">
    <text evidence="1">The sequence shown here is derived from an EMBL/GenBank/DDBJ whole genome shotgun (WGS) entry which is preliminary data.</text>
</comment>
<dbReference type="EMBL" id="JAAGKO020000046">
    <property type="protein sequence ID" value="MDI5966183.1"/>
    <property type="molecule type" value="Genomic_DNA"/>
</dbReference>
<dbReference type="Proteomes" id="UP001156398">
    <property type="component" value="Unassembled WGS sequence"/>
</dbReference>
<accession>A0ABT6W935</accession>
<sequence>MNPVSYGQKIPNAVLLVNTSGSDGRTLEIKGATGSGKFAVAVSCTGSTAPLSVKESNGKILERISACSTNGTVIYGSKGPLRATDTSVTVQANPATHWRLAAWKISAGQ</sequence>
<dbReference type="RefSeq" id="WP_271324651.1">
    <property type="nucleotide sequence ID" value="NZ_JAAGKO020000046.1"/>
</dbReference>
<gene>
    <name evidence="1" type="ORF">POF43_026225</name>
</gene>
<evidence type="ECO:0000313" key="1">
    <source>
        <dbReference type="EMBL" id="MDI5966183.1"/>
    </source>
</evidence>
<evidence type="ECO:0000313" key="2">
    <source>
        <dbReference type="Proteomes" id="UP001156398"/>
    </source>
</evidence>
<name>A0ABT6W935_9ACTN</name>
<protein>
    <recommendedName>
        <fullName evidence="3">Ricin B lectin domain-containing protein</fullName>
    </recommendedName>
</protein>
<proteinExistence type="predicted"/>
<reference evidence="1 2" key="1">
    <citation type="submission" date="2023-05" db="EMBL/GenBank/DDBJ databases">
        <title>Streptantibioticus silvisoli sp. nov., acidotolerant actinomycetes 1 from pine litter.</title>
        <authorList>
            <person name="Swiecimska M."/>
            <person name="Golinska P."/>
            <person name="Sangal V."/>
            <person name="Wachnowicz B."/>
            <person name="Goodfellow M."/>
        </authorList>
    </citation>
    <scope>NUCLEOTIDE SEQUENCE [LARGE SCALE GENOMIC DNA]</scope>
    <source>
        <strain evidence="1 2">SL54</strain>
    </source>
</reference>